<reference evidence="2" key="1">
    <citation type="submission" date="2022-07" db="EMBL/GenBank/DDBJ databases">
        <title>Complete Genome Sequence of the Radioresistant Bacterium Deinococcus aetherius ST0316, Isolated from the Air Dust collected in Lower Stratosphere above Japan.</title>
        <authorList>
            <person name="Satoh K."/>
            <person name="Hagiwara K."/>
            <person name="Katsumata K."/>
            <person name="Kubo A."/>
            <person name="Yokobori S."/>
            <person name="Yamagishi A."/>
            <person name="Oono Y."/>
            <person name="Narumi I."/>
        </authorList>
    </citation>
    <scope>NUCLEOTIDE SEQUENCE</scope>
    <source>
        <strain evidence="2">ST0316</strain>
    </source>
</reference>
<feature type="signal peptide" evidence="1">
    <location>
        <begin position="1"/>
        <end position="21"/>
    </location>
</feature>
<keyword evidence="1" id="KW-0732">Signal</keyword>
<evidence type="ECO:0000313" key="2">
    <source>
        <dbReference type="EMBL" id="BDP40395.1"/>
    </source>
</evidence>
<organism evidence="2 3">
    <name type="scientific">Deinococcus aetherius</name>
    <dbReference type="NCBI Taxonomy" id="200252"/>
    <lineage>
        <taxon>Bacteria</taxon>
        <taxon>Thermotogati</taxon>
        <taxon>Deinococcota</taxon>
        <taxon>Deinococci</taxon>
        <taxon>Deinococcales</taxon>
        <taxon>Deinococcaceae</taxon>
        <taxon>Deinococcus</taxon>
    </lineage>
</organism>
<accession>A0ABM8A9Y9</accession>
<sequence>MRRVVGAVVGLALGSSALAQGAPVACRGQPGVPAWAGPGVFWGTLGGGPVALRLGPGDDGERARYFYERRGVNITLVPTHQRETLLLREEVWTLSGTEVTGCLRLERAGTGLRGSWTSPDGKRTLPVTLAPLDVTRLPLNLPDSPGLRKLRASDPLAFLKLNRAWVKEAGGASVRESLSGIRYPRLPGGSAALDAALQDRQLVHAANALDCRARLAGAGEEAYVLSAEVTFRSPRLLSVFESAGYFCGGAHPDGFDVGLILDRATGREVPVTAIWPGLTPMRLRTLYLTRSGADGECREVLADPDLKLTAHLTPGGLALTPTSLPHVVTACADTVTLPFASLGDRANPQGTYFRDLYPR</sequence>
<dbReference type="EMBL" id="AP026560">
    <property type="protein sequence ID" value="BDP40395.1"/>
    <property type="molecule type" value="Genomic_DNA"/>
</dbReference>
<evidence type="ECO:0000313" key="3">
    <source>
        <dbReference type="Proteomes" id="UP001064971"/>
    </source>
</evidence>
<evidence type="ECO:0008006" key="4">
    <source>
        <dbReference type="Google" id="ProtNLM"/>
    </source>
</evidence>
<feature type="chain" id="PRO_5045628676" description="Lipoprotein" evidence="1">
    <location>
        <begin position="22"/>
        <end position="359"/>
    </location>
</feature>
<evidence type="ECO:0000256" key="1">
    <source>
        <dbReference type="SAM" id="SignalP"/>
    </source>
</evidence>
<dbReference type="RefSeq" id="WP_264776256.1">
    <property type="nucleotide sequence ID" value="NZ_AP026560.1"/>
</dbReference>
<gene>
    <name evidence="2" type="ORF">DAETH_03640</name>
</gene>
<protein>
    <recommendedName>
        <fullName evidence="4">Lipoprotein</fullName>
    </recommendedName>
</protein>
<keyword evidence="3" id="KW-1185">Reference proteome</keyword>
<dbReference type="Proteomes" id="UP001064971">
    <property type="component" value="Chromosome"/>
</dbReference>
<name>A0ABM8A9Y9_9DEIO</name>
<proteinExistence type="predicted"/>